<reference evidence="3 4" key="1">
    <citation type="submission" date="2014-06" db="EMBL/GenBank/DDBJ databases">
        <title>The Genome of the Aflatoxigenic Filamentous Fungus Aspergillus nomius.</title>
        <authorList>
            <person name="Moore M.G."/>
            <person name="Shannon B.M."/>
            <person name="Brian M.M."/>
        </authorList>
    </citation>
    <scope>NUCLEOTIDE SEQUENCE [LARGE SCALE GENOMIC DNA]</scope>
    <source>
        <strain evidence="3 4">NRRL 13137</strain>
    </source>
</reference>
<dbReference type="EMBL" id="JNOM01000101">
    <property type="protein sequence ID" value="KNG86849.1"/>
    <property type="molecule type" value="Genomic_DNA"/>
</dbReference>
<evidence type="ECO:0008006" key="5">
    <source>
        <dbReference type="Google" id="ProtNLM"/>
    </source>
</evidence>
<gene>
    <name evidence="3" type="ORF">ANOM_004923</name>
</gene>
<dbReference type="GeneID" id="26806727"/>
<accession>A0A0L1J529</accession>
<sequence>MSAIRVLPAMHLIRRIYTALILVKLHFAAVTSSNEDTRLQIDRLQVFSRLHYSIRMIRSWFEDSDIIKRDGSWLNVWRLGPAYQSPVDTQSSTDLVGSNDGSLLSPGSQDPPWIVSVDPSDMETMRVSFNSSLDFSGSAFTPTSIDQPIDYSLLPSQISPSAPNVSVGDDLGMNSNMIDKRNIDVTLDMDLELNQLPSMHFDPNNLQLPSSHDSDGFYENYTAEDTRRND</sequence>
<evidence type="ECO:0000313" key="3">
    <source>
        <dbReference type="EMBL" id="KNG86849.1"/>
    </source>
</evidence>
<keyword evidence="4" id="KW-1185">Reference proteome</keyword>
<dbReference type="AlphaFoldDB" id="A0A0L1J529"/>
<dbReference type="RefSeq" id="XP_015407772.1">
    <property type="nucleotide sequence ID" value="XM_015550180.1"/>
</dbReference>
<feature type="chain" id="PRO_5005553404" description="C6 transcription factor" evidence="2">
    <location>
        <begin position="34"/>
        <end position="230"/>
    </location>
</feature>
<keyword evidence="2" id="KW-0732">Signal</keyword>
<proteinExistence type="predicted"/>
<feature type="signal peptide" evidence="2">
    <location>
        <begin position="1"/>
        <end position="33"/>
    </location>
</feature>
<feature type="region of interest" description="Disordered" evidence="1">
    <location>
        <begin position="86"/>
        <end position="110"/>
    </location>
</feature>
<feature type="compositionally biased region" description="Polar residues" evidence="1">
    <location>
        <begin position="86"/>
        <end position="108"/>
    </location>
</feature>
<feature type="region of interest" description="Disordered" evidence="1">
    <location>
        <begin position="202"/>
        <end position="230"/>
    </location>
</feature>
<dbReference type="Proteomes" id="UP000037505">
    <property type="component" value="Unassembled WGS sequence"/>
</dbReference>
<protein>
    <recommendedName>
        <fullName evidence="5">C6 transcription factor</fullName>
    </recommendedName>
</protein>
<organism evidence="3 4">
    <name type="scientific">Aspergillus nomiae NRRL (strain ATCC 15546 / NRRL 13137 / CBS 260.88 / M93)</name>
    <dbReference type="NCBI Taxonomy" id="1509407"/>
    <lineage>
        <taxon>Eukaryota</taxon>
        <taxon>Fungi</taxon>
        <taxon>Dikarya</taxon>
        <taxon>Ascomycota</taxon>
        <taxon>Pezizomycotina</taxon>
        <taxon>Eurotiomycetes</taxon>
        <taxon>Eurotiomycetidae</taxon>
        <taxon>Eurotiales</taxon>
        <taxon>Aspergillaceae</taxon>
        <taxon>Aspergillus</taxon>
        <taxon>Aspergillus subgen. Circumdati</taxon>
    </lineage>
</organism>
<comment type="caution">
    <text evidence="3">The sequence shown here is derived from an EMBL/GenBank/DDBJ whole genome shotgun (WGS) entry which is preliminary data.</text>
</comment>
<dbReference type="STRING" id="1509407.A0A0L1J529"/>
<name>A0A0L1J529_ASPN3</name>
<evidence type="ECO:0000256" key="2">
    <source>
        <dbReference type="SAM" id="SignalP"/>
    </source>
</evidence>
<evidence type="ECO:0000313" key="4">
    <source>
        <dbReference type="Proteomes" id="UP000037505"/>
    </source>
</evidence>
<dbReference type="OrthoDB" id="8062037at2759"/>
<evidence type="ECO:0000256" key="1">
    <source>
        <dbReference type="SAM" id="MobiDB-lite"/>
    </source>
</evidence>